<accession>A0A1W1USY5</accession>
<evidence type="ECO:0000313" key="2">
    <source>
        <dbReference type="Proteomes" id="UP000192582"/>
    </source>
</evidence>
<keyword evidence="2" id="KW-1185">Reference proteome</keyword>
<proteinExistence type="predicted"/>
<dbReference type="EMBL" id="FWWU01000007">
    <property type="protein sequence ID" value="SMB84156.1"/>
    <property type="molecule type" value="Genomic_DNA"/>
</dbReference>
<dbReference type="STRING" id="695939.SAMN00790413_05014"/>
<reference evidence="1 2" key="1">
    <citation type="submission" date="2017-04" db="EMBL/GenBank/DDBJ databases">
        <authorList>
            <person name="Afonso C.L."/>
            <person name="Miller P.J."/>
            <person name="Scott M.A."/>
            <person name="Spackman E."/>
            <person name="Goraichik I."/>
            <person name="Dimitrov K.M."/>
            <person name="Suarez D.L."/>
            <person name="Swayne D.E."/>
        </authorList>
    </citation>
    <scope>NUCLEOTIDE SEQUENCE [LARGE SCALE GENOMIC DNA]</scope>
    <source>
        <strain evidence="1 2">KR-140</strain>
    </source>
</reference>
<evidence type="ECO:0000313" key="1">
    <source>
        <dbReference type="EMBL" id="SMB84156.1"/>
    </source>
</evidence>
<organism evidence="1 2">
    <name type="scientific">Deinococcus hopiensis KR-140</name>
    <dbReference type="NCBI Taxonomy" id="695939"/>
    <lineage>
        <taxon>Bacteria</taxon>
        <taxon>Thermotogati</taxon>
        <taxon>Deinococcota</taxon>
        <taxon>Deinococci</taxon>
        <taxon>Deinococcales</taxon>
        <taxon>Deinococcaceae</taxon>
        <taxon>Deinococcus</taxon>
    </lineage>
</organism>
<name>A0A1W1USY5_9DEIO</name>
<dbReference type="AlphaFoldDB" id="A0A1W1USY5"/>
<sequence length="72" mass="8157">MRRCRLGGEDDDFAEEAYGVIADGLKKAGIKLFADPCQEKSTSTTRQLNLLYSFSTWGRERRSTCLSDFCKL</sequence>
<gene>
    <name evidence="1" type="ORF">SAMN00790413_05014</name>
</gene>
<protein>
    <submittedName>
        <fullName evidence="1">Uncharacterized protein</fullName>
    </submittedName>
</protein>
<dbReference type="Proteomes" id="UP000192582">
    <property type="component" value="Unassembled WGS sequence"/>
</dbReference>